<comment type="caution">
    <text evidence="1">The sequence shown here is derived from an EMBL/GenBank/DDBJ whole genome shotgun (WGS) entry which is preliminary data.</text>
</comment>
<proteinExistence type="predicted"/>
<sequence>MPTDDYKVIIRADKVPSTEHPRCFNAPITDEVAIVMVGNEFEKRDIVLERRNNTMQRVAETHSSHDALQYPIIFWQGEDGYHFGIPQVDPLTVVPVPKKKVSAMDYYAFRPCTSFILSTRTSTSQSSTQNWCSNHSP</sequence>
<reference evidence="1" key="1">
    <citation type="journal article" date="2023" name="PLoS Negl. Trop. Dis.">
        <title>A genome sequence for Biomphalaria pfeifferi, the major vector snail for the human-infecting parasite Schistosoma mansoni.</title>
        <authorList>
            <person name="Bu L."/>
            <person name="Lu L."/>
            <person name="Laidemitt M.R."/>
            <person name="Zhang S.M."/>
            <person name="Mutuku M."/>
            <person name="Mkoji G."/>
            <person name="Steinauer M."/>
            <person name="Loker E.S."/>
        </authorList>
    </citation>
    <scope>NUCLEOTIDE SEQUENCE</scope>
    <source>
        <strain evidence="1">KasaAsao</strain>
    </source>
</reference>
<dbReference type="EMBL" id="JASAOG010000091">
    <property type="protein sequence ID" value="KAK0052831.1"/>
    <property type="molecule type" value="Genomic_DNA"/>
</dbReference>
<accession>A0AAD8BEE6</accession>
<protein>
    <submittedName>
        <fullName evidence="1">Uncharacterized protein</fullName>
    </submittedName>
</protein>
<dbReference type="AlphaFoldDB" id="A0AAD8BEE6"/>
<gene>
    <name evidence="1" type="ORF">Bpfe_017685</name>
</gene>
<evidence type="ECO:0000313" key="1">
    <source>
        <dbReference type="EMBL" id="KAK0052831.1"/>
    </source>
</evidence>
<evidence type="ECO:0000313" key="2">
    <source>
        <dbReference type="Proteomes" id="UP001233172"/>
    </source>
</evidence>
<dbReference type="PANTHER" id="PTHR45786">
    <property type="entry name" value="DNA BINDING PROTEIN-LIKE"/>
    <property type="match status" value="1"/>
</dbReference>
<organism evidence="1 2">
    <name type="scientific">Biomphalaria pfeifferi</name>
    <name type="common">Bloodfluke planorb</name>
    <name type="synonym">Freshwater snail</name>
    <dbReference type="NCBI Taxonomy" id="112525"/>
    <lineage>
        <taxon>Eukaryota</taxon>
        <taxon>Metazoa</taxon>
        <taxon>Spiralia</taxon>
        <taxon>Lophotrochozoa</taxon>
        <taxon>Mollusca</taxon>
        <taxon>Gastropoda</taxon>
        <taxon>Heterobranchia</taxon>
        <taxon>Euthyneura</taxon>
        <taxon>Panpulmonata</taxon>
        <taxon>Hygrophila</taxon>
        <taxon>Lymnaeoidea</taxon>
        <taxon>Planorbidae</taxon>
        <taxon>Biomphalaria</taxon>
    </lineage>
</organism>
<keyword evidence="2" id="KW-1185">Reference proteome</keyword>
<dbReference type="PANTHER" id="PTHR45786:SF74">
    <property type="entry name" value="ATP-DEPENDENT DNA HELICASE"/>
    <property type="match status" value="1"/>
</dbReference>
<dbReference type="Proteomes" id="UP001233172">
    <property type="component" value="Unassembled WGS sequence"/>
</dbReference>
<name>A0AAD8BEE6_BIOPF</name>
<reference evidence="1" key="2">
    <citation type="submission" date="2023-04" db="EMBL/GenBank/DDBJ databases">
        <authorList>
            <person name="Bu L."/>
            <person name="Lu L."/>
            <person name="Laidemitt M.R."/>
            <person name="Zhang S.M."/>
            <person name="Mutuku M."/>
            <person name="Mkoji G."/>
            <person name="Steinauer M."/>
            <person name="Loker E.S."/>
        </authorList>
    </citation>
    <scope>NUCLEOTIDE SEQUENCE</scope>
    <source>
        <strain evidence="1">KasaAsao</strain>
        <tissue evidence="1">Whole Snail</tissue>
    </source>
</reference>